<name>A0A847SIN2_9NEIS</name>
<feature type="transmembrane region" description="Helical" evidence="7">
    <location>
        <begin position="161"/>
        <end position="183"/>
    </location>
</feature>
<keyword evidence="6 7" id="KW-0472">Membrane</keyword>
<gene>
    <name evidence="9" type="ORF">HF682_11265</name>
</gene>
<comment type="similarity">
    <text evidence="2">Belongs to the GSP F family.</text>
</comment>
<dbReference type="InterPro" id="IPR018076">
    <property type="entry name" value="T2SS_GspF_dom"/>
</dbReference>
<evidence type="ECO:0000313" key="9">
    <source>
        <dbReference type="EMBL" id="NLR75742.1"/>
    </source>
</evidence>
<feature type="domain" description="Type II secretion system protein GspF" evidence="8">
    <location>
        <begin position="61"/>
        <end position="184"/>
    </location>
</feature>
<dbReference type="RefSeq" id="WP_168877386.1">
    <property type="nucleotide sequence ID" value="NZ_JABAIM010000002.1"/>
</dbReference>
<accession>A0A847SIN2</accession>
<dbReference type="PANTHER" id="PTHR30012:SF0">
    <property type="entry name" value="TYPE II SECRETION SYSTEM PROTEIN F-RELATED"/>
    <property type="match status" value="1"/>
</dbReference>
<feature type="domain" description="Type II secretion system protein GspF" evidence="8">
    <location>
        <begin position="265"/>
        <end position="385"/>
    </location>
</feature>
<evidence type="ECO:0000256" key="5">
    <source>
        <dbReference type="ARBA" id="ARBA00022989"/>
    </source>
</evidence>
<dbReference type="EMBL" id="JABAIM010000002">
    <property type="protein sequence ID" value="NLR75742.1"/>
    <property type="molecule type" value="Genomic_DNA"/>
</dbReference>
<feature type="transmembrane region" description="Helical" evidence="7">
    <location>
        <begin position="214"/>
        <end position="234"/>
    </location>
</feature>
<keyword evidence="10" id="KW-1185">Reference proteome</keyword>
<comment type="caution">
    <text evidence="9">The sequence shown here is derived from an EMBL/GenBank/DDBJ whole genome shotgun (WGS) entry which is preliminary data.</text>
</comment>
<sequence>MWFKVRVVDNGQITDQRVQAADASALANLPELSGKVIVSFTPEGKSRLSWSWGDRFPAVSFLQELASLLRAGLGLVESLQVLLRKEQRETSQRVLSQLLDAIRAGHTFSAALAQHPAMFDDVLVATIRASETSGNLLPATERYLQYRREMDQVKRKLMSTLLYPITLSIVGMAVMVFLLMYVVPRFSLIFEDIRRDLPLFSRLLMHLGGWINTYQRSLLIALALLVSAMTFMAATPQGRRWLLAPLLLIPAFARRQRYFALSRLYRSLALLLGSGIALLQSLNMVRGGVAARFDRQLAACAVKLQEGYGIAHSFNEQGLATEVAASLLAIGEQSGDLSACFHRIADFHDEDNERWLERFSRLFEPLLMLGIGIGVGGVVVLMYMPIFELASALQ</sequence>
<reference evidence="9 10" key="1">
    <citation type="submission" date="2020-04" db="EMBL/GenBank/DDBJ databases">
        <title>Draft genome of Leeia sp. IMCC25680.</title>
        <authorList>
            <person name="Song J."/>
            <person name="Cho J.-C."/>
        </authorList>
    </citation>
    <scope>NUCLEOTIDE SEQUENCE [LARGE SCALE GENOMIC DNA]</scope>
    <source>
        <strain evidence="9 10">IMCC25680</strain>
    </source>
</reference>
<dbReference type="Gene3D" id="1.20.81.30">
    <property type="entry name" value="Type II secretion system (T2SS), domain F"/>
    <property type="match status" value="2"/>
</dbReference>
<dbReference type="InterPro" id="IPR042094">
    <property type="entry name" value="T2SS_GspF_sf"/>
</dbReference>
<evidence type="ECO:0000256" key="6">
    <source>
        <dbReference type="ARBA" id="ARBA00023136"/>
    </source>
</evidence>
<evidence type="ECO:0000313" key="10">
    <source>
        <dbReference type="Proteomes" id="UP000587991"/>
    </source>
</evidence>
<keyword evidence="4 7" id="KW-0812">Transmembrane</keyword>
<comment type="subcellular location">
    <subcellularLocation>
        <location evidence="1">Cell membrane</location>
        <topology evidence="1">Multi-pass membrane protein</topology>
    </subcellularLocation>
</comment>
<keyword evidence="5 7" id="KW-1133">Transmembrane helix</keyword>
<evidence type="ECO:0000256" key="7">
    <source>
        <dbReference type="SAM" id="Phobius"/>
    </source>
</evidence>
<feature type="transmembrane region" description="Helical" evidence="7">
    <location>
        <begin position="366"/>
        <end position="386"/>
    </location>
</feature>
<dbReference type="AlphaFoldDB" id="A0A847SIN2"/>
<evidence type="ECO:0000256" key="3">
    <source>
        <dbReference type="ARBA" id="ARBA00022475"/>
    </source>
</evidence>
<proteinExistence type="inferred from homology"/>
<keyword evidence="3" id="KW-1003">Cell membrane</keyword>
<dbReference type="InterPro" id="IPR003004">
    <property type="entry name" value="GspF/PilC"/>
</dbReference>
<organism evidence="9 10">
    <name type="scientific">Leeia aquatica</name>
    <dbReference type="NCBI Taxonomy" id="2725557"/>
    <lineage>
        <taxon>Bacteria</taxon>
        <taxon>Pseudomonadati</taxon>
        <taxon>Pseudomonadota</taxon>
        <taxon>Betaproteobacteria</taxon>
        <taxon>Neisseriales</taxon>
        <taxon>Leeiaceae</taxon>
        <taxon>Leeia</taxon>
    </lineage>
</organism>
<evidence type="ECO:0000256" key="1">
    <source>
        <dbReference type="ARBA" id="ARBA00004651"/>
    </source>
</evidence>
<dbReference type="Pfam" id="PF00482">
    <property type="entry name" value="T2SSF"/>
    <property type="match status" value="2"/>
</dbReference>
<dbReference type="Proteomes" id="UP000587991">
    <property type="component" value="Unassembled WGS sequence"/>
</dbReference>
<evidence type="ECO:0000256" key="2">
    <source>
        <dbReference type="ARBA" id="ARBA00005745"/>
    </source>
</evidence>
<dbReference type="GO" id="GO:0005886">
    <property type="term" value="C:plasma membrane"/>
    <property type="evidence" value="ECO:0007669"/>
    <property type="project" value="UniProtKB-SubCell"/>
</dbReference>
<dbReference type="PANTHER" id="PTHR30012">
    <property type="entry name" value="GENERAL SECRETION PATHWAY PROTEIN"/>
    <property type="match status" value="1"/>
</dbReference>
<evidence type="ECO:0000256" key="4">
    <source>
        <dbReference type="ARBA" id="ARBA00022692"/>
    </source>
</evidence>
<evidence type="ECO:0000259" key="8">
    <source>
        <dbReference type="Pfam" id="PF00482"/>
    </source>
</evidence>
<dbReference type="PRINTS" id="PR00812">
    <property type="entry name" value="BCTERIALGSPF"/>
</dbReference>
<protein>
    <submittedName>
        <fullName evidence="9">Type II secretion system F family protein</fullName>
    </submittedName>
</protein>